<feature type="transmembrane region" description="Helical" evidence="1">
    <location>
        <begin position="56"/>
        <end position="75"/>
    </location>
</feature>
<keyword evidence="3" id="KW-1185">Reference proteome</keyword>
<accession>A0AAD6KRM2</accession>
<keyword evidence="1" id="KW-0812">Transmembrane</keyword>
<reference evidence="2 3" key="1">
    <citation type="journal article" date="2023" name="Int. J. Mol. Sci.">
        <title>De Novo Assembly and Annotation of 11 Diverse Shrub Willow (Salix) Genomes Reveals Novel Gene Organization in Sex-Linked Regions.</title>
        <authorList>
            <person name="Hyden B."/>
            <person name="Feng K."/>
            <person name="Yates T.B."/>
            <person name="Jawdy S."/>
            <person name="Cereghino C."/>
            <person name="Smart L.B."/>
            <person name="Muchero W."/>
        </authorList>
    </citation>
    <scope>NUCLEOTIDE SEQUENCE [LARGE SCALE GENOMIC DNA]</scope>
    <source>
        <tissue evidence="2">Shoot tip</tissue>
    </source>
</reference>
<protein>
    <submittedName>
        <fullName evidence="2">Uncharacterized protein</fullName>
    </submittedName>
</protein>
<gene>
    <name evidence="2" type="ORF">OIU84_023597</name>
</gene>
<keyword evidence="1" id="KW-0472">Membrane</keyword>
<sequence length="129" mass="14564">MEKCMGARLFVNSKIKDGLGWFLGLGFIGDVIARLFTASVTHSSSLCPNYLNVCGWASEIVIFLWALCWSFQILFPQIKSIFGCAKWLSTVYFFLWTCATPYTCQLAYCVLNVPVIYFLLTNAHALNHC</sequence>
<keyword evidence="1" id="KW-1133">Transmembrane helix</keyword>
<evidence type="ECO:0000313" key="3">
    <source>
        <dbReference type="Proteomes" id="UP001162972"/>
    </source>
</evidence>
<feature type="transmembrane region" description="Helical" evidence="1">
    <location>
        <begin position="18"/>
        <end position="36"/>
    </location>
</feature>
<evidence type="ECO:0000313" key="2">
    <source>
        <dbReference type="EMBL" id="KAJ6428208.1"/>
    </source>
</evidence>
<evidence type="ECO:0000256" key="1">
    <source>
        <dbReference type="SAM" id="Phobius"/>
    </source>
</evidence>
<comment type="caution">
    <text evidence="2">The sequence shown here is derived from an EMBL/GenBank/DDBJ whole genome shotgun (WGS) entry which is preliminary data.</text>
</comment>
<dbReference type="AlphaFoldDB" id="A0AAD6KRM2"/>
<feature type="transmembrane region" description="Helical" evidence="1">
    <location>
        <begin position="87"/>
        <end position="120"/>
    </location>
</feature>
<proteinExistence type="predicted"/>
<organism evidence="2 3">
    <name type="scientific">Salix udensis</name>
    <dbReference type="NCBI Taxonomy" id="889485"/>
    <lineage>
        <taxon>Eukaryota</taxon>
        <taxon>Viridiplantae</taxon>
        <taxon>Streptophyta</taxon>
        <taxon>Embryophyta</taxon>
        <taxon>Tracheophyta</taxon>
        <taxon>Spermatophyta</taxon>
        <taxon>Magnoliopsida</taxon>
        <taxon>eudicotyledons</taxon>
        <taxon>Gunneridae</taxon>
        <taxon>Pentapetalae</taxon>
        <taxon>rosids</taxon>
        <taxon>fabids</taxon>
        <taxon>Malpighiales</taxon>
        <taxon>Salicaceae</taxon>
        <taxon>Saliceae</taxon>
        <taxon>Salix</taxon>
    </lineage>
</organism>
<name>A0AAD6KRM2_9ROSI</name>
<dbReference type="EMBL" id="JAPFFJ010000005">
    <property type="protein sequence ID" value="KAJ6428208.1"/>
    <property type="molecule type" value="Genomic_DNA"/>
</dbReference>
<dbReference type="Proteomes" id="UP001162972">
    <property type="component" value="Chromosome 1"/>
</dbReference>